<name>A0ABX1J0B8_9PSEU</name>
<dbReference type="RefSeq" id="WP_168512237.1">
    <property type="nucleotide sequence ID" value="NZ_JAAXLS010000002.1"/>
</dbReference>
<dbReference type="InterPro" id="IPR002878">
    <property type="entry name" value="ChsH2_C"/>
</dbReference>
<evidence type="ECO:0000313" key="3">
    <source>
        <dbReference type="Proteomes" id="UP000715441"/>
    </source>
</evidence>
<evidence type="ECO:0000259" key="1">
    <source>
        <dbReference type="Pfam" id="PF01796"/>
    </source>
</evidence>
<organism evidence="2 3">
    <name type="scientific">Amycolatopsis acididurans</name>
    <dbReference type="NCBI Taxonomy" id="2724524"/>
    <lineage>
        <taxon>Bacteria</taxon>
        <taxon>Bacillati</taxon>
        <taxon>Actinomycetota</taxon>
        <taxon>Actinomycetes</taxon>
        <taxon>Pseudonocardiales</taxon>
        <taxon>Pseudonocardiaceae</taxon>
        <taxon>Amycolatopsis</taxon>
    </lineage>
</organism>
<dbReference type="Proteomes" id="UP000715441">
    <property type="component" value="Unassembled WGS sequence"/>
</dbReference>
<dbReference type="EMBL" id="JAAXLS010000002">
    <property type="protein sequence ID" value="NKQ52419.1"/>
    <property type="molecule type" value="Genomic_DNA"/>
</dbReference>
<keyword evidence="3" id="KW-1185">Reference proteome</keyword>
<dbReference type="PANTHER" id="PTHR34075">
    <property type="entry name" value="BLR3430 PROTEIN"/>
    <property type="match status" value="1"/>
</dbReference>
<accession>A0ABX1J0B8</accession>
<dbReference type="SUPFAM" id="SSF50249">
    <property type="entry name" value="Nucleic acid-binding proteins"/>
    <property type="match status" value="1"/>
</dbReference>
<dbReference type="GO" id="GO:0003677">
    <property type="term" value="F:DNA binding"/>
    <property type="evidence" value="ECO:0007669"/>
    <property type="project" value="UniProtKB-KW"/>
</dbReference>
<sequence length="139" mass="14991">MTSTLPAPVPTPETEHYWRAAAEGVLALQRCTACGWLGHRGRQFCAACTGEELEWFAASGEATLYSYVIVERGEGAFAERTPYAVAIVELVEGPRMITNVVGVEQTPEALVLDMPLRVTFERRGEHALPVFEPAAGGAG</sequence>
<dbReference type="Pfam" id="PF01796">
    <property type="entry name" value="OB_ChsH2_C"/>
    <property type="match status" value="1"/>
</dbReference>
<dbReference type="InterPro" id="IPR012340">
    <property type="entry name" value="NA-bd_OB-fold"/>
</dbReference>
<dbReference type="Gene3D" id="6.10.30.10">
    <property type="match status" value="1"/>
</dbReference>
<protein>
    <submittedName>
        <fullName evidence="2">DNA-binding protein</fullName>
    </submittedName>
</protein>
<dbReference type="PANTHER" id="PTHR34075:SF5">
    <property type="entry name" value="BLR3430 PROTEIN"/>
    <property type="match status" value="1"/>
</dbReference>
<evidence type="ECO:0000313" key="2">
    <source>
        <dbReference type="EMBL" id="NKQ52419.1"/>
    </source>
</evidence>
<gene>
    <name evidence="2" type="ORF">HFP15_05960</name>
</gene>
<dbReference type="InterPro" id="IPR052513">
    <property type="entry name" value="Thioester_dehydratase-like"/>
</dbReference>
<comment type="caution">
    <text evidence="2">The sequence shown here is derived from an EMBL/GenBank/DDBJ whole genome shotgun (WGS) entry which is preliminary data.</text>
</comment>
<reference evidence="2 3" key="1">
    <citation type="submission" date="2020-04" db="EMBL/GenBank/DDBJ databases">
        <title>Novel species.</title>
        <authorList>
            <person name="Teo W.F.A."/>
            <person name="Lipun K."/>
            <person name="Srisuk N."/>
            <person name="Duangmal K."/>
        </authorList>
    </citation>
    <scope>NUCLEOTIDE SEQUENCE [LARGE SCALE GENOMIC DNA]</scope>
    <source>
        <strain evidence="2 3">K13G38</strain>
    </source>
</reference>
<feature type="domain" description="ChsH2 C-terminal OB-fold" evidence="1">
    <location>
        <begin position="55"/>
        <end position="121"/>
    </location>
</feature>
<proteinExistence type="predicted"/>
<keyword evidence="2" id="KW-0238">DNA-binding</keyword>